<name>A0A833W909_PHYIN</name>
<evidence type="ECO:0000313" key="1">
    <source>
        <dbReference type="EMBL" id="KAF4034323.1"/>
    </source>
</evidence>
<dbReference type="AlphaFoldDB" id="A0A833W909"/>
<dbReference type="Proteomes" id="UP000602510">
    <property type="component" value="Unassembled WGS sequence"/>
</dbReference>
<evidence type="ECO:0000313" key="2">
    <source>
        <dbReference type="Proteomes" id="UP000602510"/>
    </source>
</evidence>
<dbReference type="EMBL" id="WSZM01000372">
    <property type="protein sequence ID" value="KAF4034323.1"/>
    <property type="molecule type" value="Genomic_DNA"/>
</dbReference>
<protein>
    <submittedName>
        <fullName evidence="1">Uncharacterized protein</fullName>
    </submittedName>
</protein>
<proteinExistence type="predicted"/>
<sequence>MPRILPPFNCSNVAPALTRINGAVMTAELDVEGSLEEAASTRFSESSAFPELLPVVDTLLFTTVPRTKHADQPQLCCKESPIQL</sequence>
<gene>
    <name evidence="1" type="ORF">GN244_ATG13711</name>
</gene>
<organism evidence="1 2">
    <name type="scientific">Phytophthora infestans</name>
    <name type="common">Potato late blight agent</name>
    <name type="synonym">Botrytis infestans</name>
    <dbReference type="NCBI Taxonomy" id="4787"/>
    <lineage>
        <taxon>Eukaryota</taxon>
        <taxon>Sar</taxon>
        <taxon>Stramenopiles</taxon>
        <taxon>Oomycota</taxon>
        <taxon>Peronosporomycetes</taxon>
        <taxon>Peronosporales</taxon>
        <taxon>Peronosporaceae</taxon>
        <taxon>Phytophthora</taxon>
    </lineage>
</organism>
<comment type="caution">
    <text evidence="1">The sequence shown here is derived from an EMBL/GenBank/DDBJ whole genome shotgun (WGS) entry which is preliminary data.</text>
</comment>
<accession>A0A833W909</accession>
<reference evidence="1" key="1">
    <citation type="submission" date="2020-04" db="EMBL/GenBank/DDBJ databases">
        <title>Hybrid Assembly of Korean Phytophthora infestans isolates.</title>
        <authorList>
            <person name="Prokchorchik M."/>
            <person name="Lee Y."/>
            <person name="Seo J."/>
            <person name="Cho J.-H."/>
            <person name="Park Y.-E."/>
            <person name="Jang D.-C."/>
            <person name="Im J.-S."/>
            <person name="Choi J.-G."/>
            <person name="Park H.-J."/>
            <person name="Lee G.-B."/>
            <person name="Lee Y.-G."/>
            <person name="Hong S.-Y."/>
            <person name="Cho K."/>
            <person name="Sohn K.H."/>
        </authorList>
    </citation>
    <scope>NUCLEOTIDE SEQUENCE</scope>
    <source>
        <strain evidence="1">KR_1_A1</strain>
    </source>
</reference>
<keyword evidence="2" id="KW-1185">Reference proteome</keyword>